<dbReference type="PANTHER" id="PTHR33477:SF2">
    <property type="entry name" value="2-PHOSPHOGLYCERATE KINASE"/>
    <property type="match status" value="1"/>
</dbReference>
<accession>A0A498JJ21</accession>
<name>A0A498JJ21_MALDO</name>
<feature type="compositionally biased region" description="Polar residues" evidence="1">
    <location>
        <begin position="1"/>
        <end position="12"/>
    </location>
</feature>
<dbReference type="Pfam" id="PF13238">
    <property type="entry name" value="AAA_18"/>
    <property type="match status" value="1"/>
</dbReference>
<keyword evidence="3" id="KW-1185">Reference proteome</keyword>
<evidence type="ECO:0000313" key="3">
    <source>
        <dbReference type="Proteomes" id="UP000290289"/>
    </source>
</evidence>
<feature type="compositionally biased region" description="Basic and acidic residues" evidence="1">
    <location>
        <begin position="345"/>
        <end position="365"/>
    </location>
</feature>
<reference evidence="2 3" key="1">
    <citation type="submission" date="2018-10" db="EMBL/GenBank/DDBJ databases">
        <title>A high-quality apple genome assembly.</title>
        <authorList>
            <person name="Hu J."/>
        </authorList>
    </citation>
    <scope>NUCLEOTIDE SEQUENCE [LARGE SCALE GENOMIC DNA]</scope>
    <source>
        <strain evidence="3">cv. HFTH1</strain>
        <tissue evidence="2">Young leaf</tissue>
    </source>
</reference>
<protein>
    <recommendedName>
        <fullName evidence="4">2-phosphoglycerate kinase</fullName>
    </recommendedName>
</protein>
<dbReference type="InterPro" id="IPR027417">
    <property type="entry name" value="P-loop_NTPase"/>
</dbReference>
<evidence type="ECO:0008006" key="4">
    <source>
        <dbReference type="Google" id="ProtNLM"/>
    </source>
</evidence>
<dbReference type="EMBL" id="RDQH01000333">
    <property type="protein sequence ID" value="RXH94887.1"/>
    <property type="molecule type" value="Genomic_DNA"/>
</dbReference>
<sequence length="811" mass="90697">MGFHPDTQTMNNKGKAVAVSSPNINDIDDDNVNIGVDDLDLDDDNNHRSSGVSSTSIRFSSRNTSSKYDFVKVKVWLGDNADHYYVLSRFLLSRMLTVTKIPNYVAIKIALELKKLLIDNSLLDVSQSDLEVNLFKLMERRGYGEEYINRYKMMTRFHHQRVPLVILVCGTACVGKSTIATQLAQRLNLPNVLQTDMVYELLRTSTDAPLTSTPVWERDFSSSEELITEFCRECRIVRKGLAGDLKKAMKDGKPIIIEGIHLDPSIYLMEDDNKTQAQEKTQEADPVAVDGTKTQMENSSPIISGSSSEVFNSAAHVSCEEGTPTNKVDKVLDHLEAIDLAGNVSEEKGESVTDPELSKRTSVKKEKSGTEPIIIPLVLKMAEFDHKALLEEVISTRTFSDKSIIQDKDKLIRNLKTIQDYLCSFNSQGLTVVNISSTTFPQTLDWLHGYLLEEMGPRTITASSKYDFVKVKVWLGDHAEHYYVFSRFLLSQMLTVTKIPNHAAIRIALELKKLLVDNSLLDVSQSDLEANMFKLMEQRGYGEEYANRYKMMTSAPLASTPVWARDFSSAEELITEFCRECRIVRKGLAGDLKKAVKDGKPIIIEGMHIDPNIYLMADENKTPDESRTHLENVLVSSEEGTPTANNANNVDYLEAIGLAGSVIEISNEGESVKGSEEVKSTSVSKEKCGPGPIIIPLVLKMAEFDHNALLEEWFSTFAFNDKLVQDKDKLASNLKIIQDYLCSFNSKGLKVLNLSTNTFNPTLDWLHGYLLEGSESEKRFGNLRVLKQQTDLDGEDQVTGFGEIALALKIC</sequence>
<dbReference type="SUPFAM" id="SSF52540">
    <property type="entry name" value="P-loop containing nucleoside triphosphate hydrolases"/>
    <property type="match status" value="1"/>
</dbReference>
<dbReference type="PANTHER" id="PTHR33477">
    <property type="entry name" value="P-LOOP NTPASE DOMAIN-CONTAINING PROTEIN LPA1 HOMOLOG 1"/>
    <property type="match status" value="1"/>
</dbReference>
<dbReference type="STRING" id="3750.A0A498JJ21"/>
<feature type="region of interest" description="Disordered" evidence="1">
    <location>
        <begin position="1"/>
        <end position="24"/>
    </location>
</feature>
<dbReference type="Gene3D" id="3.40.50.300">
    <property type="entry name" value="P-loop containing nucleotide triphosphate hydrolases"/>
    <property type="match status" value="1"/>
</dbReference>
<proteinExistence type="predicted"/>
<comment type="caution">
    <text evidence="2">The sequence shown here is derived from an EMBL/GenBank/DDBJ whole genome shotgun (WGS) entry which is preliminary data.</text>
</comment>
<feature type="region of interest" description="Disordered" evidence="1">
    <location>
        <begin position="343"/>
        <end position="365"/>
    </location>
</feature>
<organism evidence="2 3">
    <name type="scientific">Malus domestica</name>
    <name type="common">Apple</name>
    <name type="synonym">Pyrus malus</name>
    <dbReference type="NCBI Taxonomy" id="3750"/>
    <lineage>
        <taxon>Eukaryota</taxon>
        <taxon>Viridiplantae</taxon>
        <taxon>Streptophyta</taxon>
        <taxon>Embryophyta</taxon>
        <taxon>Tracheophyta</taxon>
        <taxon>Spermatophyta</taxon>
        <taxon>Magnoliopsida</taxon>
        <taxon>eudicotyledons</taxon>
        <taxon>Gunneridae</taxon>
        <taxon>Pentapetalae</taxon>
        <taxon>rosids</taxon>
        <taxon>fabids</taxon>
        <taxon>Rosales</taxon>
        <taxon>Rosaceae</taxon>
        <taxon>Amygdaloideae</taxon>
        <taxon>Maleae</taxon>
        <taxon>Malus</taxon>
    </lineage>
</organism>
<evidence type="ECO:0000313" key="2">
    <source>
        <dbReference type="EMBL" id="RXH94887.1"/>
    </source>
</evidence>
<dbReference type="Proteomes" id="UP000290289">
    <property type="component" value="Chromosome 7"/>
</dbReference>
<gene>
    <name evidence="2" type="ORF">DVH24_024571</name>
</gene>
<dbReference type="AlphaFoldDB" id="A0A498JJ21"/>
<evidence type="ECO:0000256" key="1">
    <source>
        <dbReference type="SAM" id="MobiDB-lite"/>
    </source>
</evidence>